<dbReference type="AlphaFoldDB" id="A0A8J4EZJ9"/>
<name>A0A8J4EZJ9_9CHLO</name>
<dbReference type="EMBL" id="BNCO01000008">
    <property type="protein sequence ID" value="GIL50272.1"/>
    <property type="molecule type" value="Genomic_DNA"/>
</dbReference>
<feature type="non-terminal residue" evidence="2">
    <location>
        <position position="163"/>
    </location>
</feature>
<organism evidence="2 3">
    <name type="scientific">Volvox africanus</name>
    <dbReference type="NCBI Taxonomy" id="51714"/>
    <lineage>
        <taxon>Eukaryota</taxon>
        <taxon>Viridiplantae</taxon>
        <taxon>Chlorophyta</taxon>
        <taxon>core chlorophytes</taxon>
        <taxon>Chlorophyceae</taxon>
        <taxon>CS clade</taxon>
        <taxon>Chlamydomonadales</taxon>
        <taxon>Volvocaceae</taxon>
        <taxon>Volvox</taxon>
    </lineage>
</organism>
<sequence length="163" mass="17078">PPSLPNPPPPLSRPPPRPRPMGPLPRPAPRAPPSLPNPPPPLSRPPPRPRPTPPRPPPPRPHPSATLSPLLPPLAPAPFIVPFFSTRAPSSFGPPTAAAADALRAATAGLFSECCRFTGAGPEAAILLPRTAFTLPLVFKPCQLEGSEATAVLRPRPRPPPLP</sequence>
<proteinExistence type="predicted"/>
<accession>A0A8J4EZJ9</accession>
<dbReference type="PRINTS" id="PR01217">
    <property type="entry name" value="PRICHEXTENSN"/>
</dbReference>
<comment type="caution">
    <text evidence="2">The sequence shown here is derived from an EMBL/GenBank/DDBJ whole genome shotgun (WGS) entry which is preliminary data.</text>
</comment>
<feature type="non-terminal residue" evidence="2">
    <location>
        <position position="1"/>
    </location>
</feature>
<dbReference type="Proteomes" id="UP000747399">
    <property type="component" value="Unassembled WGS sequence"/>
</dbReference>
<feature type="region of interest" description="Disordered" evidence="1">
    <location>
        <begin position="1"/>
        <end position="71"/>
    </location>
</feature>
<evidence type="ECO:0000313" key="3">
    <source>
        <dbReference type="Proteomes" id="UP000747399"/>
    </source>
</evidence>
<keyword evidence="3" id="KW-1185">Reference proteome</keyword>
<gene>
    <name evidence="2" type="ORF">Vafri_6483</name>
</gene>
<reference evidence="2" key="1">
    <citation type="journal article" date="2021" name="Proc. Natl. Acad. Sci. U.S.A.">
        <title>Three genomes in the algal genus Volvox reveal the fate of a haploid sex-determining region after a transition to homothallism.</title>
        <authorList>
            <person name="Yamamoto K."/>
            <person name="Hamaji T."/>
            <person name="Kawai-Toyooka H."/>
            <person name="Matsuzaki R."/>
            <person name="Takahashi F."/>
            <person name="Nishimura Y."/>
            <person name="Kawachi M."/>
            <person name="Noguchi H."/>
            <person name="Minakuchi Y."/>
            <person name="Umen J.G."/>
            <person name="Toyoda A."/>
            <person name="Nozaki H."/>
        </authorList>
    </citation>
    <scope>NUCLEOTIDE SEQUENCE</scope>
    <source>
        <strain evidence="2">NIES-3780</strain>
    </source>
</reference>
<evidence type="ECO:0000313" key="2">
    <source>
        <dbReference type="EMBL" id="GIL50272.1"/>
    </source>
</evidence>
<evidence type="ECO:0000256" key="1">
    <source>
        <dbReference type="SAM" id="MobiDB-lite"/>
    </source>
</evidence>
<protein>
    <submittedName>
        <fullName evidence="2">Uncharacterized protein</fullName>
    </submittedName>
</protein>
<feature type="compositionally biased region" description="Pro residues" evidence="1">
    <location>
        <begin position="1"/>
        <end position="62"/>
    </location>
</feature>